<dbReference type="CDD" id="cd02966">
    <property type="entry name" value="TlpA_like_family"/>
    <property type="match status" value="1"/>
</dbReference>
<dbReference type="Pfam" id="PF08534">
    <property type="entry name" value="Redoxin"/>
    <property type="match status" value="1"/>
</dbReference>
<keyword evidence="4" id="KW-0676">Redox-active center</keyword>
<dbReference type="AlphaFoldDB" id="A0A6G1Z840"/>
<dbReference type="Gene3D" id="3.40.30.10">
    <property type="entry name" value="Glutaredoxin"/>
    <property type="match status" value="1"/>
</dbReference>
<evidence type="ECO:0000256" key="1">
    <source>
        <dbReference type="ARBA" id="ARBA00004196"/>
    </source>
</evidence>
<comment type="caution">
    <text evidence="6">The sequence shown here is derived from an EMBL/GenBank/DDBJ whole genome shotgun (WGS) entry which is preliminary data.</text>
</comment>
<protein>
    <submittedName>
        <fullName evidence="6">Redoxin family protein</fullName>
    </submittedName>
</protein>
<evidence type="ECO:0000313" key="6">
    <source>
        <dbReference type="EMBL" id="MRY10097.1"/>
    </source>
</evidence>
<name>A0A6G1Z840_9BACT</name>
<evidence type="ECO:0000256" key="4">
    <source>
        <dbReference type="ARBA" id="ARBA00023284"/>
    </source>
</evidence>
<dbReference type="GO" id="GO:0030313">
    <property type="term" value="C:cell envelope"/>
    <property type="evidence" value="ECO:0007669"/>
    <property type="project" value="UniProtKB-SubCell"/>
</dbReference>
<dbReference type="SUPFAM" id="SSF52833">
    <property type="entry name" value="Thioredoxin-like"/>
    <property type="match status" value="1"/>
</dbReference>
<dbReference type="PANTHER" id="PTHR42852">
    <property type="entry name" value="THIOL:DISULFIDE INTERCHANGE PROTEIN DSBE"/>
    <property type="match status" value="1"/>
</dbReference>
<dbReference type="GO" id="GO:0016491">
    <property type="term" value="F:oxidoreductase activity"/>
    <property type="evidence" value="ECO:0007669"/>
    <property type="project" value="InterPro"/>
</dbReference>
<gene>
    <name evidence="6" type="ORF">GKE01_01285</name>
</gene>
<dbReference type="EMBL" id="WKLP01000001">
    <property type="protein sequence ID" value="MRY10097.1"/>
    <property type="molecule type" value="Genomic_DNA"/>
</dbReference>
<proteinExistence type="predicted"/>
<feature type="domain" description="Thioredoxin" evidence="5">
    <location>
        <begin position="317"/>
        <end position="475"/>
    </location>
</feature>
<keyword evidence="2" id="KW-0201">Cytochrome c-type biogenesis</keyword>
<dbReference type="PANTHER" id="PTHR42852:SF6">
    <property type="entry name" value="THIOL:DISULFIDE INTERCHANGE PROTEIN DSBE"/>
    <property type="match status" value="1"/>
</dbReference>
<reference evidence="6" key="1">
    <citation type="journal article" date="2019" name="Nat. Med.">
        <title>A library of human gut bacterial isolates paired with longitudinal multiomics data enables mechanistic microbiome research.</title>
        <authorList>
            <person name="Poyet M."/>
            <person name="Groussin M."/>
            <person name="Gibbons S.M."/>
            <person name="Avila-Pacheco J."/>
            <person name="Jiang X."/>
            <person name="Kearney S.M."/>
            <person name="Perrotta A.R."/>
            <person name="Berdy B."/>
            <person name="Zhao S."/>
            <person name="Lieberman T.D."/>
            <person name="Swanson P.K."/>
            <person name="Smith M."/>
            <person name="Roesemann S."/>
            <person name="Alexander J.E."/>
            <person name="Rich S.A."/>
            <person name="Livny J."/>
            <person name="Vlamakis H."/>
            <person name="Clish C."/>
            <person name="Bullock K."/>
            <person name="Deik A."/>
            <person name="Scott J."/>
            <person name="Pierce K.A."/>
            <person name="Xavier R.J."/>
            <person name="Alm E.J."/>
        </authorList>
    </citation>
    <scope>NUCLEOTIDE SEQUENCE</scope>
    <source>
        <strain evidence="6">BIOML-A4</strain>
    </source>
</reference>
<dbReference type="PROSITE" id="PS51352">
    <property type="entry name" value="THIOREDOXIN_2"/>
    <property type="match status" value="1"/>
</dbReference>
<dbReference type="InterPro" id="IPR013740">
    <property type="entry name" value="Redoxin"/>
</dbReference>
<dbReference type="InterPro" id="IPR013766">
    <property type="entry name" value="Thioredoxin_domain"/>
</dbReference>
<evidence type="ECO:0000259" key="5">
    <source>
        <dbReference type="PROSITE" id="PS51352"/>
    </source>
</evidence>
<accession>A0A6G1Z840</accession>
<evidence type="ECO:0000256" key="2">
    <source>
        <dbReference type="ARBA" id="ARBA00022748"/>
    </source>
</evidence>
<dbReference type="GO" id="GO:0017004">
    <property type="term" value="P:cytochrome complex assembly"/>
    <property type="evidence" value="ECO:0007669"/>
    <property type="project" value="UniProtKB-KW"/>
</dbReference>
<dbReference type="InterPro" id="IPR050553">
    <property type="entry name" value="Thioredoxin_ResA/DsbE_sf"/>
</dbReference>
<evidence type="ECO:0000256" key="3">
    <source>
        <dbReference type="ARBA" id="ARBA00023157"/>
    </source>
</evidence>
<dbReference type="InterPro" id="IPR036249">
    <property type="entry name" value="Thioredoxin-like_sf"/>
</dbReference>
<sequence>MNETMKRLYYILFCLLFFCQLRGQQATLIIIPEKENKEISYQFSDSEHLPFYTLFQTKQAEPDGVFHISLPVQQPVVLNLLTEDRLSFRVYLTKDSHDTIRIRNNQPFFSGTNTIYNQCLQEIQKTEEYCHSISYSKHHELHAVDSLKEFTQIVNNKQAELITFLKGQNVSSDFIHNQSHIINCMFTHLFYKKILNLYNNRKITDEWLKEIKKQLSFDFQEGANLCYSEYERMLYMNTTINYFIIEKHSPQDIDRDKINTFLLNEYKKKRTGKYLEYAWASLIYNDIFQRDFSEDIPSLYDQFCSEFPQSEFIGILSPEIEKIRQFHHIPETSNNITILPTDTILKNLEEAVHPFIGKIVYIDLWGTWCGPCQKMFAYSKALKNATKEMDIIYLYISLDRPENRDKWKKMVYYYKLEGYHLQAGITLAKSLYASLGNKGMLAIPQFIIIGKDGKIAIEKAAAPDNLEKVVEQLKQVSNE</sequence>
<organism evidence="6">
    <name type="scientific">Parabacteroides goldsteinii</name>
    <dbReference type="NCBI Taxonomy" id="328812"/>
    <lineage>
        <taxon>Bacteria</taxon>
        <taxon>Pseudomonadati</taxon>
        <taxon>Bacteroidota</taxon>
        <taxon>Bacteroidia</taxon>
        <taxon>Bacteroidales</taxon>
        <taxon>Tannerellaceae</taxon>
        <taxon>Parabacteroides</taxon>
    </lineage>
</organism>
<comment type="subcellular location">
    <subcellularLocation>
        <location evidence="1">Cell envelope</location>
    </subcellularLocation>
</comment>
<keyword evidence="3" id="KW-1015">Disulfide bond</keyword>